<gene>
    <name evidence="1" type="ORF">BCV70DRAFT_199811</name>
</gene>
<protein>
    <submittedName>
        <fullName evidence="1">Uncharacterized protein</fullName>
    </submittedName>
</protein>
<reference evidence="1 2" key="1">
    <citation type="journal article" date="2018" name="Mol. Biol. Evol.">
        <title>Broad Genomic Sampling Reveals a Smut Pathogenic Ancestry of the Fungal Clade Ustilaginomycotina.</title>
        <authorList>
            <person name="Kijpornyongpan T."/>
            <person name="Mondo S.J."/>
            <person name="Barry K."/>
            <person name="Sandor L."/>
            <person name="Lee J."/>
            <person name="Lipzen A."/>
            <person name="Pangilinan J."/>
            <person name="LaButti K."/>
            <person name="Hainaut M."/>
            <person name="Henrissat B."/>
            <person name="Grigoriev I.V."/>
            <person name="Spatafora J.W."/>
            <person name="Aime M.C."/>
        </authorList>
    </citation>
    <scope>NUCLEOTIDE SEQUENCE [LARGE SCALE GENOMIC DNA]</scope>
    <source>
        <strain evidence="1 2">MCA 3645</strain>
    </source>
</reference>
<organism evidence="1 2">
    <name type="scientific">Testicularia cyperi</name>
    <dbReference type="NCBI Taxonomy" id="1882483"/>
    <lineage>
        <taxon>Eukaryota</taxon>
        <taxon>Fungi</taxon>
        <taxon>Dikarya</taxon>
        <taxon>Basidiomycota</taxon>
        <taxon>Ustilaginomycotina</taxon>
        <taxon>Ustilaginomycetes</taxon>
        <taxon>Ustilaginales</taxon>
        <taxon>Anthracoideaceae</taxon>
        <taxon>Testicularia</taxon>
    </lineage>
</organism>
<evidence type="ECO:0000313" key="1">
    <source>
        <dbReference type="EMBL" id="PWZ00537.1"/>
    </source>
</evidence>
<sequence>MKERKKRFADRRSSSSQDAPLTLFTVPPAAIFFSTSACRAVAYTYKTVISALQYSFCSPA</sequence>
<accession>A0A317XQJ7</accession>
<dbReference type="InParanoid" id="A0A317XQJ7"/>
<name>A0A317XQJ7_9BASI</name>
<dbReference type="AlphaFoldDB" id="A0A317XQJ7"/>
<feature type="non-terminal residue" evidence="1">
    <location>
        <position position="60"/>
    </location>
</feature>
<dbReference type="EMBL" id="KZ819192">
    <property type="protein sequence ID" value="PWZ00537.1"/>
    <property type="molecule type" value="Genomic_DNA"/>
</dbReference>
<proteinExistence type="predicted"/>
<dbReference type="Proteomes" id="UP000246740">
    <property type="component" value="Unassembled WGS sequence"/>
</dbReference>
<keyword evidence="2" id="KW-1185">Reference proteome</keyword>
<evidence type="ECO:0000313" key="2">
    <source>
        <dbReference type="Proteomes" id="UP000246740"/>
    </source>
</evidence>